<dbReference type="AlphaFoldDB" id="A0A0E9PAW4"/>
<sequence>MTTSITQAYVVLCCNYITMYFGNSIPTKLNNKYF</sequence>
<name>A0A0E9PAW4_ANGAN</name>
<dbReference type="EMBL" id="GBXM01106791">
    <property type="protein sequence ID" value="JAH01786.1"/>
    <property type="molecule type" value="Transcribed_RNA"/>
</dbReference>
<organism evidence="1">
    <name type="scientific">Anguilla anguilla</name>
    <name type="common">European freshwater eel</name>
    <name type="synonym">Muraena anguilla</name>
    <dbReference type="NCBI Taxonomy" id="7936"/>
    <lineage>
        <taxon>Eukaryota</taxon>
        <taxon>Metazoa</taxon>
        <taxon>Chordata</taxon>
        <taxon>Craniata</taxon>
        <taxon>Vertebrata</taxon>
        <taxon>Euteleostomi</taxon>
        <taxon>Actinopterygii</taxon>
        <taxon>Neopterygii</taxon>
        <taxon>Teleostei</taxon>
        <taxon>Anguilliformes</taxon>
        <taxon>Anguillidae</taxon>
        <taxon>Anguilla</taxon>
    </lineage>
</organism>
<reference evidence="1" key="1">
    <citation type="submission" date="2014-11" db="EMBL/GenBank/DDBJ databases">
        <authorList>
            <person name="Amaro Gonzalez C."/>
        </authorList>
    </citation>
    <scope>NUCLEOTIDE SEQUENCE</scope>
</reference>
<evidence type="ECO:0000313" key="1">
    <source>
        <dbReference type="EMBL" id="JAH01786.1"/>
    </source>
</evidence>
<reference evidence="1" key="2">
    <citation type="journal article" date="2015" name="Fish Shellfish Immunol.">
        <title>Early steps in the European eel (Anguilla anguilla)-Vibrio vulnificus interaction in the gills: Role of the RtxA13 toxin.</title>
        <authorList>
            <person name="Callol A."/>
            <person name="Pajuelo D."/>
            <person name="Ebbesson L."/>
            <person name="Teles M."/>
            <person name="MacKenzie S."/>
            <person name="Amaro C."/>
        </authorList>
    </citation>
    <scope>NUCLEOTIDE SEQUENCE</scope>
</reference>
<protein>
    <submittedName>
        <fullName evidence="1">Uncharacterized protein</fullName>
    </submittedName>
</protein>
<accession>A0A0E9PAW4</accession>
<proteinExistence type="predicted"/>